<organism evidence="1 2">
    <name type="scientific">Hymenobacter tibetensis</name>
    <dbReference type="NCBI Taxonomy" id="497967"/>
    <lineage>
        <taxon>Bacteria</taxon>
        <taxon>Pseudomonadati</taxon>
        <taxon>Bacteroidota</taxon>
        <taxon>Cytophagia</taxon>
        <taxon>Cytophagales</taxon>
        <taxon>Hymenobacteraceae</taxon>
        <taxon>Hymenobacter</taxon>
    </lineage>
</organism>
<sequence>MAFSTAPAASIVFHPAGFLHVTWLAGPISSAATRAVLERVLLELRTWGCHKVLTDQRLADPPADEDAAWYMLDWLPRAAQQGYRYGAILNSTHLFARLAVHSISLQAMQHSGVVYQHFDREDLAVAWLLAQE</sequence>
<evidence type="ECO:0000313" key="1">
    <source>
        <dbReference type="EMBL" id="UOG74562.1"/>
    </source>
</evidence>
<evidence type="ECO:0008006" key="3">
    <source>
        <dbReference type="Google" id="ProtNLM"/>
    </source>
</evidence>
<gene>
    <name evidence="1" type="ORF">MTX78_20900</name>
</gene>
<dbReference type="Proteomes" id="UP000831113">
    <property type="component" value="Chromosome"/>
</dbReference>
<evidence type="ECO:0000313" key="2">
    <source>
        <dbReference type="Proteomes" id="UP000831113"/>
    </source>
</evidence>
<keyword evidence="2" id="KW-1185">Reference proteome</keyword>
<proteinExistence type="predicted"/>
<name>A0ABY4CXU9_9BACT</name>
<accession>A0ABY4CXU9</accession>
<dbReference type="RefSeq" id="WP_243798021.1">
    <property type="nucleotide sequence ID" value="NZ_CP094669.1"/>
</dbReference>
<dbReference type="EMBL" id="CP094669">
    <property type="protein sequence ID" value="UOG74562.1"/>
    <property type="molecule type" value="Genomic_DNA"/>
</dbReference>
<reference evidence="1 2" key="1">
    <citation type="submission" date="2022-03" db="EMBL/GenBank/DDBJ databases">
        <title>Hymenobactersp. isolated from the air.</title>
        <authorList>
            <person name="Won M."/>
            <person name="Kwon S.-W."/>
        </authorList>
    </citation>
    <scope>NUCLEOTIDE SEQUENCE [LARGE SCALE GENOMIC DNA]</scope>
    <source>
        <strain evidence="1 2">KACC 21982</strain>
    </source>
</reference>
<protein>
    <recommendedName>
        <fullName evidence="3">STAS/SEC14 domain-containing protein</fullName>
    </recommendedName>
</protein>